<dbReference type="InterPro" id="IPR036866">
    <property type="entry name" value="RibonucZ/Hydroxyglut_hydro"/>
</dbReference>
<keyword evidence="2" id="KW-0378">Hydrolase</keyword>
<dbReference type="Proteomes" id="UP000013307">
    <property type="component" value="Chromosome"/>
</dbReference>
<sequence>MKITLLGTGDSPGTPILNCHCRTCEDARKNGWQRLRFSILIQNKGKNILIDTSPDLRMQLMRANVEEIEAVIWTHCHFDHFAGFGEFYRVQDNVKVYTSKEVHEDIGNYMKFLKYRKIEVEPYKPFEIAGIKFTLADVNHPPMRRAHGVVAEWRGYKIVISGDTNKNLSENTIEVFKNPDLFIVDAIAPENFKLRKHMNAETAMKLADEIGARKTVFTHIGHFYPPHSEAIKVYPLGYDFETFYFDRERDRVVEARTLEWFID</sequence>
<dbReference type="eggNOG" id="arCOG00499">
    <property type="taxonomic scope" value="Archaea"/>
</dbReference>
<dbReference type="RefSeq" id="WP_015591410.1">
    <property type="nucleotide sequence ID" value="NC_021169.1"/>
</dbReference>
<proteinExistence type="predicted"/>
<dbReference type="PANTHER" id="PTHR42663:SF12">
    <property type="entry name" value="ATP-BINDING PROTEIN PHNP"/>
    <property type="match status" value="1"/>
</dbReference>
<dbReference type="KEGG" id="ast:Asulf_01843"/>
<feature type="domain" description="Metallo-beta-lactamase" evidence="1">
    <location>
        <begin position="35"/>
        <end position="219"/>
    </location>
</feature>
<evidence type="ECO:0000259" key="1">
    <source>
        <dbReference type="SMART" id="SM00849"/>
    </source>
</evidence>
<dbReference type="CDD" id="cd16279">
    <property type="entry name" value="metallo-hydrolase-like_MBL-fold"/>
    <property type="match status" value="1"/>
</dbReference>
<dbReference type="AlphaFoldDB" id="N0BHM2"/>
<gene>
    <name evidence="2" type="ORF">Asulf_01843</name>
</gene>
<organism evidence="2 3">
    <name type="scientific">Archaeoglobus sulfaticallidus PM70-1</name>
    <dbReference type="NCBI Taxonomy" id="387631"/>
    <lineage>
        <taxon>Archaea</taxon>
        <taxon>Methanobacteriati</taxon>
        <taxon>Methanobacteriota</taxon>
        <taxon>Archaeoglobi</taxon>
        <taxon>Archaeoglobales</taxon>
        <taxon>Archaeoglobaceae</taxon>
        <taxon>Archaeoglobus</taxon>
    </lineage>
</organism>
<dbReference type="EMBL" id="CP005290">
    <property type="protein sequence ID" value="AGK61812.1"/>
    <property type="molecule type" value="Genomic_DNA"/>
</dbReference>
<dbReference type="SUPFAM" id="SSF56281">
    <property type="entry name" value="Metallo-hydrolase/oxidoreductase"/>
    <property type="match status" value="1"/>
</dbReference>
<dbReference type="Gene3D" id="3.60.15.10">
    <property type="entry name" value="Ribonuclease Z/Hydroxyacylglutathione hydrolase-like"/>
    <property type="match status" value="1"/>
</dbReference>
<evidence type="ECO:0000313" key="2">
    <source>
        <dbReference type="EMBL" id="AGK61812.1"/>
    </source>
</evidence>
<dbReference type="Pfam" id="PF12706">
    <property type="entry name" value="Lactamase_B_2"/>
    <property type="match status" value="1"/>
</dbReference>
<dbReference type="STRING" id="387631.Asulf_01843"/>
<reference evidence="2 3" key="1">
    <citation type="journal article" date="2013" name="Genome Announc.">
        <title>Complete Genome Sequence of the Thermophilic and Facultatively Chemolithoautotrophic Sulfate Reducer Archaeoglobus sulfaticallidus Strain PM70-1T.</title>
        <authorList>
            <person name="Stokke R."/>
            <person name="Hocking W.P."/>
            <person name="Steinsbu B.O."/>
            <person name="Steen I.H."/>
        </authorList>
    </citation>
    <scope>NUCLEOTIDE SEQUENCE [LARGE SCALE GENOMIC DNA]</scope>
    <source>
        <strain evidence="2">PM70-1</strain>
    </source>
</reference>
<dbReference type="PANTHER" id="PTHR42663">
    <property type="entry name" value="HYDROLASE C777.06C-RELATED-RELATED"/>
    <property type="match status" value="1"/>
</dbReference>
<name>N0BHM2_9EURY</name>
<dbReference type="GeneID" id="15393478"/>
<evidence type="ECO:0000313" key="3">
    <source>
        <dbReference type="Proteomes" id="UP000013307"/>
    </source>
</evidence>
<dbReference type="GO" id="GO:0016787">
    <property type="term" value="F:hydrolase activity"/>
    <property type="evidence" value="ECO:0007669"/>
    <property type="project" value="UniProtKB-KW"/>
</dbReference>
<dbReference type="InterPro" id="IPR001279">
    <property type="entry name" value="Metallo-B-lactamas"/>
</dbReference>
<accession>N0BHM2</accession>
<keyword evidence="3" id="KW-1185">Reference proteome</keyword>
<dbReference type="SMART" id="SM00849">
    <property type="entry name" value="Lactamase_B"/>
    <property type="match status" value="1"/>
</dbReference>
<protein>
    <submittedName>
        <fullName evidence="2">Metal-dependent hydrolases of the beta-lactamase superfamily I</fullName>
    </submittedName>
</protein>
<dbReference type="HOGENOM" id="CLU_044538_2_0_2"/>
<dbReference type="OrthoDB" id="53037at2157"/>